<evidence type="ECO:0000259" key="1">
    <source>
        <dbReference type="SMART" id="SM00065"/>
    </source>
</evidence>
<dbReference type="SUPFAM" id="SSF55781">
    <property type="entry name" value="GAF domain-like"/>
    <property type="match status" value="1"/>
</dbReference>
<proteinExistence type="predicted"/>
<dbReference type="SMART" id="SM00065">
    <property type="entry name" value="GAF"/>
    <property type="match status" value="1"/>
</dbReference>
<accession>A0A6N9HMY6</accession>
<sequence length="182" mass="19678">MSDSELQLYRKLQAVSTRLHAAPGLEALMASVSSDLCHLFDCDRCVLYVMDQEKDYLVSRDSRVAVTPGSIAGYVALTQQTLNIADVYDASQLRDISPQLQFQPGMDQRTGYRTRQVLAAPIADAQGKELLGVLQLVNTRSGAPFPAQQVECLQVLCEALAVALAARQSPRFAAPAAPRAAA</sequence>
<gene>
    <name evidence="2" type="ORF">GTP41_22550</name>
</gene>
<dbReference type="AlphaFoldDB" id="A0A6N9HMY6"/>
<keyword evidence="3" id="KW-1185">Reference proteome</keyword>
<evidence type="ECO:0000313" key="2">
    <source>
        <dbReference type="EMBL" id="MYN04880.1"/>
    </source>
</evidence>
<dbReference type="InterPro" id="IPR029016">
    <property type="entry name" value="GAF-like_dom_sf"/>
</dbReference>
<dbReference type="RefSeq" id="WP_161027826.1">
    <property type="nucleotide sequence ID" value="NZ_WWCJ01000021.1"/>
</dbReference>
<name>A0A6N9HMY6_9BURK</name>
<feature type="domain" description="GAF" evidence="1">
    <location>
        <begin position="24"/>
        <end position="174"/>
    </location>
</feature>
<organism evidence="2 3">
    <name type="scientific">Pseudoduganella guangdongensis</name>
    <dbReference type="NCBI Taxonomy" id="2692179"/>
    <lineage>
        <taxon>Bacteria</taxon>
        <taxon>Pseudomonadati</taxon>
        <taxon>Pseudomonadota</taxon>
        <taxon>Betaproteobacteria</taxon>
        <taxon>Burkholderiales</taxon>
        <taxon>Oxalobacteraceae</taxon>
        <taxon>Telluria group</taxon>
        <taxon>Pseudoduganella</taxon>
    </lineage>
</organism>
<protein>
    <submittedName>
        <fullName evidence="2">GAF domain-containing protein</fullName>
    </submittedName>
</protein>
<dbReference type="EMBL" id="WWCJ01000021">
    <property type="protein sequence ID" value="MYN04880.1"/>
    <property type="molecule type" value="Genomic_DNA"/>
</dbReference>
<dbReference type="InterPro" id="IPR003018">
    <property type="entry name" value="GAF"/>
</dbReference>
<dbReference type="Proteomes" id="UP000448575">
    <property type="component" value="Unassembled WGS sequence"/>
</dbReference>
<dbReference type="Pfam" id="PF01590">
    <property type="entry name" value="GAF"/>
    <property type="match status" value="1"/>
</dbReference>
<evidence type="ECO:0000313" key="3">
    <source>
        <dbReference type="Proteomes" id="UP000448575"/>
    </source>
</evidence>
<feature type="non-terminal residue" evidence="2">
    <location>
        <position position="182"/>
    </location>
</feature>
<reference evidence="2 3" key="1">
    <citation type="submission" date="2019-12" db="EMBL/GenBank/DDBJ databases">
        <title>Novel species isolated from a subtropical stream in China.</title>
        <authorList>
            <person name="Lu H."/>
        </authorList>
    </citation>
    <scope>NUCLEOTIDE SEQUENCE [LARGE SCALE GENOMIC DNA]</scope>
    <source>
        <strain evidence="2 3">DS3</strain>
    </source>
</reference>
<dbReference type="Gene3D" id="3.30.450.40">
    <property type="match status" value="1"/>
</dbReference>
<comment type="caution">
    <text evidence="2">The sequence shown here is derived from an EMBL/GenBank/DDBJ whole genome shotgun (WGS) entry which is preliminary data.</text>
</comment>